<comment type="caution">
    <text evidence="1">The sequence shown here is derived from an EMBL/GenBank/DDBJ whole genome shotgun (WGS) entry which is preliminary data.</text>
</comment>
<reference evidence="1 2" key="1">
    <citation type="journal article" date="2020" name="IScience">
        <title>Genome Sequencing of the Endangered Kingdonia uniflora (Circaeasteraceae, Ranunculales) Reveals Potential Mechanisms of Evolutionary Specialization.</title>
        <authorList>
            <person name="Sun Y."/>
            <person name="Deng T."/>
            <person name="Zhang A."/>
            <person name="Moore M.J."/>
            <person name="Landis J.B."/>
            <person name="Lin N."/>
            <person name="Zhang H."/>
            <person name="Zhang X."/>
            <person name="Huang J."/>
            <person name="Zhang X."/>
            <person name="Sun H."/>
            <person name="Wang H."/>
        </authorList>
    </citation>
    <scope>NUCLEOTIDE SEQUENCE [LARGE SCALE GENOMIC DNA]</scope>
    <source>
        <strain evidence="1">TB1705</strain>
        <tissue evidence="1">Leaf</tissue>
    </source>
</reference>
<sequence length="65" mass="7052">MFSLNGSLLPPLLVPRLSGCCGPNMALKHGIVICLPRSSSTSRKSKRFLQYSPIDSKDVFVTSEA</sequence>
<keyword evidence="2" id="KW-1185">Reference proteome</keyword>
<dbReference type="AlphaFoldDB" id="A0A7J7P933"/>
<proteinExistence type="predicted"/>
<organism evidence="1 2">
    <name type="scientific">Kingdonia uniflora</name>
    <dbReference type="NCBI Taxonomy" id="39325"/>
    <lineage>
        <taxon>Eukaryota</taxon>
        <taxon>Viridiplantae</taxon>
        <taxon>Streptophyta</taxon>
        <taxon>Embryophyta</taxon>
        <taxon>Tracheophyta</taxon>
        <taxon>Spermatophyta</taxon>
        <taxon>Magnoliopsida</taxon>
        <taxon>Ranunculales</taxon>
        <taxon>Circaeasteraceae</taxon>
        <taxon>Kingdonia</taxon>
    </lineage>
</organism>
<accession>A0A7J7P933</accession>
<protein>
    <submittedName>
        <fullName evidence="1">Uncharacterized protein</fullName>
    </submittedName>
</protein>
<evidence type="ECO:0000313" key="1">
    <source>
        <dbReference type="EMBL" id="KAF6175850.1"/>
    </source>
</evidence>
<evidence type="ECO:0000313" key="2">
    <source>
        <dbReference type="Proteomes" id="UP000541444"/>
    </source>
</evidence>
<dbReference type="Proteomes" id="UP000541444">
    <property type="component" value="Unassembled WGS sequence"/>
</dbReference>
<name>A0A7J7P933_9MAGN</name>
<gene>
    <name evidence="1" type="ORF">GIB67_003338</name>
</gene>
<dbReference type="EMBL" id="JACGCM010000140">
    <property type="protein sequence ID" value="KAF6175850.1"/>
    <property type="molecule type" value="Genomic_DNA"/>
</dbReference>